<comment type="caution">
    <text evidence="7">The sequence shown here is derived from an EMBL/GenBank/DDBJ whole genome shotgun (WGS) entry which is preliminary data.</text>
</comment>
<accession>A0ABW3D765</accession>
<evidence type="ECO:0000256" key="4">
    <source>
        <dbReference type="ARBA" id="ARBA00022679"/>
    </source>
</evidence>
<keyword evidence="8" id="KW-1185">Reference proteome</keyword>
<gene>
    <name evidence="7" type="ORF">ACFQ03_05315</name>
</gene>
<reference evidence="8" key="1">
    <citation type="journal article" date="2019" name="Int. J. Syst. Evol. Microbiol.">
        <title>The Global Catalogue of Microorganisms (GCM) 10K type strain sequencing project: providing services to taxonomists for standard genome sequencing and annotation.</title>
        <authorList>
            <consortium name="The Broad Institute Genomics Platform"/>
            <consortium name="The Broad Institute Genome Sequencing Center for Infectious Disease"/>
            <person name="Wu L."/>
            <person name="Ma J."/>
        </authorList>
    </citation>
    <scope>NUCLEOTIDE SEQUENCE [LARGE SCALE GENOMIC DNA]</scope>
    <source>
        <strain evidence="8">CCUG 57263</strain>
    </source>
</reference>
<dbReference type="InterPro" id="IPR007235">
    <property type="entry name" value="Glyco_trans_28_C"/>
</dbReference>
<comment type="similarity">
    <text evidence="2">Belongs to the glycosyltransferase 28 family.</text>
</comment>
<sequence>MYGLKALILYASYGDGHLQAARALQETLSRRGFKAVKLVDLYGESYPFLDRAVQQFYKMSSQYFPYIYGWIYRCTQNMKPQRMLNKGLKAWGAKKLMQLISREKPDVLICTFPMPAIRGRSGANIPTFTILTDFALHNRWIYSEYDLLFVATPDLKKSILEQGIDPGRVAVSGIPIRSSFPSVHLREQTVSDRDPAAARTFLRVLVMAGANGILRNLSEVISLIRRELKDARIAVVCGRNRALFNSIAKNFGNDPNVEIYGFVEQMAELMASSACIVTKAGGITLTEALASRLPIIVYRPLPGQEADNALYLQSQGVAAIARCPRELVKQIGMMTSLDRSERERMEAKMKMLTGESLDEHMKALWNASDSDRFNFTYDRFAGCGGASDKITNRILKELTSSLNLKTN</sequence>
<keyword evidence="3" id="KW-0328">Glycosyltransferase</keyword>
<dbReference type="InterPro" id="IPR050519">
    <property type="entry name" value="Glycosyltransf_28_UgtP"/>
</dbReference>
<dbReference type="EMBL" id="JBHTIU010000016">
    <property type="protein sequence ID" value="MFD0868559.1"/>
    <property type="molecule type" value="Genomic_DNA"/>
</dbReference>
<evidence type="ECO:0000313" key="8">
    <source>
        <dbReference type="Proteomes" id="UP001597120"/>
    </source>
</evidence>
<dbReference type="RefSeq" id="WP_379286596.1">
    <property type="nucleotide sequence ID" value="NZ_JBHTIU010000016.1"/>
</dbReference>
<proteinExistence type="inferred from homology"/>
<keyword evidence="4" id="KW-0808">Transferase</keyword>
<protein>
    <submittedName>
        <fullName evidence="7">Glycosyltransferase</fullName>
    </submittedName>
</protein>
<dbReference type="Proteomes" id="UP001597120">
    <property type="component" value="Unassembled WGS sequence"/>
</dbReference>
<evidence type="ECO:0000259" key="6">
    <source>
        <dbReference type="Pfam" id="PF06925"/>
    </source>
</evidence>
<dbReference type="Pfam" id="PF06925">
    <property type="entry name" value="MGDG_synth"/>
    <property type="match status" value="1"/>
</dbReference>
<name>A0ABW3D765_9BACL</name>
<evidence type="ECO:0000256" key="2">
    <source>
        <dbReference type="ARBA" id="ARBA00006962"/>
    </source>
</evidence>
<dbReference type="SUPFAM" id="SSF53756">
    <property type="entry name" value="UDP-Glycosyltransferase/glycogen phosphorylase"/>
    <property type="match status" value="1"/>
</dbReference>
<evidence type="ECO:0000256" key="1">
    <source>
        <dbReference type="ARBA" id="ARBA00004370"/>
    </source>
</evidence>
<feature type="domain" description="Glycosyl transferase family 28 C-terminal" evidence="5">
    <location>
        <begin position="204"/>
        <end position="352"/>
    </location>
</feature>
<organism evidence="7 8">
    <name type="scientific">Paenibacillus residui</name>
    <dbReference type="NCBI Taxonomy" id="629724"/>
    <lineage>
        <taxon>Bacteria</taxon>
        <taxon>Bacillati</taxon>
        <taxon>Bacillota</taxon>
        <taxon>Bacilli</taxon>
        <taxon>Bacillales</taxon>
        <taxon>Paenibacillaceae</taxon>
        <taxon>Paenibacillus</taxon>
    </lineage>
</organism>
<comment type="subcellular location">
    <subcellularLocation>
        <location evidence="1">Membrane</location>
    </subcellularLocation>
</comment>
<dbReference type="Gene3D" id="3.40.50.2000">
    <property type="entry name" value="Glycogen Phosphorylase B"/>
    <property type="match status" value="1"/>
</dbReference>
<feature type="domain" description="Diacylglycerol glucosyltransferase N-terminal" evidence="6">
    <location>
        <begin position="17"/>
        <end position="176"/>
    </location>
</feature>
<dbReference type="PANTHER" id="PTHR43025:SF3">
    <property type="entry name" value="MONOGALACTOSYLDIACYLGLYCEROL SYNTHASE 1, CHLOROPLASTIC"/>
    <property type="match status" value="1"/>
</dbReference>
<dbReference type="PANTHER" id="PTHR43025">
    <property type="entry name" value="MONOGALACTOSYLDIACYLGLYCEROL SYNTHASE"/>
    <property type="match status" value="1"/>
</dbReference>
<evidence type="ECO:0000256" key="3">
    <source>
        <dbReference type="ARBA" id="ARBA00022676"/>
    </source>
</evidence>
<evidence type="ECO:0000259" key="5">
    <source>
        <dbReference type="Pfam" id="PF04101"/>
    </source>
</evidence>
<dbReference type="Pfam" id="PF04101">
    <property type="entry name" value="Glyco_tran_28_C"/>
    <property type="match status" value="1"/>
</dbReference>
<dbReference type="InterPro" id="IPR009695">
    <property type="entry name" value="Diacylglyc_glucosyltr_N"/>
</dbReference>
<evidence type="ECO:0000313" key="7">
    <source>
        <dbReference type="EMBL" id="MFD0868559.1"/>
    </source>
</evidence>